<feature type="transmembrane region" description="Helical" evidence="9">
    <location>
        <begin position="115"/>
        <end position="137"/>
    </location>
</feature>
<keyword evidence="6 9" id="KW-1133">Transmembrane helix</keyword>
<dbReference type="GO" id="GO:0015528">
    <property type="term" value="F:lactose:proton symporter activity"/>
    <property type="evidence" value="ECO:0007669"/>
    <property type="project" value="TreeGrafter"/>
</dbReference>
<feature type="transmembrane region" description="Helical" evidence="9">
    <location>
        <begin position="312"/>
        <end position="332"/>
    </location>
</feature>
<keyword evidence="7 9" id="KW-0472">Membrane</keyword>
<evidence type="ECO:0000256" key="7">
    <source>
        <dbReference type="ARBA" id="ARBA00023136"/>
    </source>
</evidence>
<comment type="caution">
    <text evidence="11">The sequence shown here is derived from an EMBL/GenBank/DDBJ whole genome shotgun (WGS) entry which is preliminary data.</text>
</comment>
<feature type="region of interest" description="Disordered" evidence="8">
    <location>
        <begin position="1"/>
        <end position="41"/>
    </location>
</feature>
<reference evidence="11" key="2">
    <citation type="submission" date="2021-04" db="EMBL/GenBank/DDBJ databases">
        <authorList>
            <person name="Gilroy R."/>
        </authorList>
    </citation>
    <scope>NUCLEOTIDE SEQUENCE</scope>
    <source>
        <strain evidence="11">ChiHjej13B12-24818</strain>
    </source>
</reference>
<keyword evidence="2" id="KW-0813">Transport</keyword>
<evidence type="ECO:0000256" key="4">
    <source>
        <dbReference type="ARBA" id="ARBA00022519"/>
    </source>
</evidence>
<reference evidence="11" key="1">
    <citation type="journal article" date="2021" name="PeerJ">
        <title>Extensive microbial diversity within the chicken gut microbiome revealed by metagenomics and culture.</title>
        <authorList>
            <person name="Gilroy R."/>
            <person name="Ravi A."/>
            <person name="Getino M."/>
            <person name="Pursley I."/>
            <person name="Horton D.L."/>
            <person name="Alikhan N.F."/>
            <person name="Baker D."/>
            <person name="Gharbi K."/>
            <person name="Hall N."/>
            <person name="Watson M."/>
            <person name="Adriaenssens E.M."/>
            <person name="Foster-Nyarko E."/>
            <person name="Jarju S."/>
            <person name="Secka A."/>
            <person name="Antonio M."/>
            <person name="Oren A."/>
            <person name="Chaudhuri R.R."/>
            <person name="La Ragione R."/>
            <person name="Hildebrand F."/>
            <person name="Pallen M.J."/>
        </authorList>
    </citation>
    <scope>NUCLEOTIDE SEQUENCE</scope>
    <source>
        <strain evidence="11">ChiHjej13B12-24818</strain>
    </source>
</reference>
<protein>
    <submittedName>
        <fullName evidence="11">Oligosaccharide MFS transporter</fullName>
    </submittedName>
</protein>
<dbReference type="InterPro" id="IPR036259">
    <property type="entry name" value="MFS_trans_sf"/>
</dbReference>
<dbReference type="Pfam" id="PF01306">
    <property type="entry name" value="LacY_symp"/>
    <property type="match status" value="1"/>
</dbReference>
<keyword evidence="5 9" id="KW-0812">Transmembrane</keyword>
<feature type="transmembrane region" description="Helical" evidence="9">
    <location>
        <begin position="369"/>
        <end position="390"/>
    </location>
</feature>
<evidence type="ECO:0000259" key="10">
    <source>
        <dbReference type="PROSITE" id="PS50850"/>
    </source>
</evidence>
<evidence type="ECO:0000256" key="2">
    <source>
        <dbReference type="ARBA" id="ARBA00022448"/>
    </source>
</evidence>
<accession>A0A9D2LDP8</accession>
<dbReference type="InterPro" id="IPR000576">
    <property type="entry name" value="LacY/RafB_perm_fam"/>
</dbReference>
<dbReference type="Gene3D" id="1.20.1250.20">
    <property type="entry name" value="MFS general substrate transporter like domains"/>
    <property type="match status" value="2"/>
</dbReference>
<evidence type="ECO:0000256" key="6">
    <source>
        <dbReference type="ARBA" id="ARBA00022989"/>
    </source>
</evidence>
<dbReference type="SUPFAM" id="SSF103473">
    <property type="entry name" value="MFS general substrate transporter"/>
    <property type="match status" value="2"/>
</dbReference>
<feature type="transmembrane region" description="Helical" evidence="9">
    <location>
        <begin position="402"/>
        <end position="422"/>
    </location>
</feature>
<dbReference type="PANTHER" id="PTHR23522:SF10">
    <property type="entry name" value="3-PHENYLPROPIONIC ACID TRANSPORTER-RELATED"/>
    <property type="match status" value="1"/>
</dbReference>
<evidence type="ECO:0000313" key="11">
    <source>
        <dbReference type="EMBL" id="HJB10749.1"/>
    </source>
</evidence>
<sequence>MNRLDTPAAPDPSSEPGASAADSTSSAPHARSAPPARSAGSPLKKPVFWNFGGLFFFYFAIWQLAFTFLSRWLEVEAGMSHGNIGLLNSVMALTAFCLQPFYGFIQDKLGFRKHLFAFVVLVGALMGPFFAFVFTPLVEINQVLGAIVGGLFLSLTLNAGVGIVETFNERNARANNFEYGHVRLFGSIAGATASLVGGFIWASNPDNIWWAATFSAIVLGVLLLVARTPKPGSPGYEALTADAERADEAGSGEQPATKPKVDRQVVLRLLRSRSFIGFMVLMFGAAALYDVFDQQFPNYFARFVTGSLDPQVLFSRVVFAQILAEALVMVAMPFIINKIGAKRGLQLFAIVLIVRVVGSAFFTHTYLLIFWRLLAAVEMPLMLISVMKYITRMFDVQISATAYMIGFNMAKQVGIVVFSWVFGMAYDTIGFGSSYLIMGAVLLVVVVIAGVLMEDDRRYEHADGSAAEAGAPTPARV</sequence>
<feature type="transmembrane region" description="Helical" evidence="9">
    <location>
        <begin position="434"/>
        <end position="453"/>
    </location>
</feature>
<name>A0A9D2LDP8_9MICO</name>
<keyword evidence="4" id="KW-0997">Cell inner membrane</keyword>
<dbReference type="AlphaFoldDB" id="A0A9D2LDP8"/>
<feature type="transmembrane region" description="Helical" evidence="9">
    <location>
        <begin position="208"/>
        <end position="226"/>
    </location>
</feature>
<evidence type="ECO:0000256" key="5">
    <source>
        <dbReference type="ARBA" id="ARBA00022692"/>
    </source>
</evidence>
<evidence type="ECO:0000256" key="3">
    <source>
        <dbReference type="ARBA" id="ARBA00022475"/>
    </source>
</evidence>
<feature type="compositionally biased region" description="Low complexity" evidence="8">
    <location>
        <begin position="25"/>
        <end position="41"/>
    </location>
</feature>
<dbReference type="NCBIfam" id="TIGR00882">
    <property type="entry name" value="2A0105"/>
    <property type="match status" value="1"/>
</dbReference>
<dbReference type="PANTHER" id="PTHR23522">
    <property type="entry name" value="BLL5896 PROTEIN"/>
    <property type="match status" value="1"/>
</dbReference>
<proteinExistence type="predicted"/>
<dbReference type="EMBL" id="DWZH01000069">
    <property type="protein sequence ID" value="HJB10749.1"/>
    <property type="molecule type" value="Genomic_DNA"/>
</dbReference>
<comment type="subcellular location">
    <subcellularLocation>
        <location evidence="1">Cell inner membrane</location>
        <topology evidence="1">Multi-pass membrane protein</topology>
    </subcellularLocation>
</comment>
<dbReference type="NCBIfam" id="NF007077">
    <property type="entry name" value="PRK09528.1"/>
    <property type="match status" value="1"/>
</dbReference>
<organism evidence="11 12">
    <name type="scientific">Candidatus Brachybacterium merdavium</name>
    <dbReference type="NCBI Taxonomy" id="2838513"/>
    <lineage>
        <taxon>Bacteria</taxon>
        <taxon>Bacillati</taxon>
        <taxon>Actinomycetota</taxon>
        <taxon>Actinomycetes</taxon>
        <taxon>Micrococcales</taxon>
        <taxon>Dermabacteraceae</taxon>
        <taxon>Brachybacterium</taxon>
    </lineage>
</organism>
<feature type="transmembrane region" description="Helical" evidence="9">
    <location>
        <begin position="184"/>
        <end position="202"/>
    </location>
</feature>
<evidence type="ECO:0000256" key="9">
    <source>
        <dbReference type="SAM" id="Phobius"/>
    </source>
</evidence>
<dbReference type="GO" id="GO:0005886">
    <property type="term" value="C:plasma membrane"/>
    <property type="evidence" value="ECO:0007669"/>
    <property type="project" value="UniProtKB-SubCell"/>
</dbReference>
<dbReference type="InterPro" id="IPR020846">
    <property type="entry name" value="MFS_dom"/>
</dbReference>
<dbReference type="PROSITE" id="PS50850">
    <property type="entry name" value="MFS"/>
    <property type="match status" value="1"/>
</dbReference>
<evidence type="ECO:0000313" key="12">
    <source>
        <dbReference type="Proteomes" id="UP000823823"/>
    </source>
</evidence>
<evidence type="ECO:0000256" key="8">
    <source>
        <dbReference type="SAM" id="MobiDB-lite"/>
    </source>
</evidence>
<feature type="transmembrane region" description="Helical" evidence="9">
    <location>
        <begin position="275"/>
        <end position="292"/>
    </location>
</feature>
<gene>
    <name evidence="11" type="ORF">H9786_09515</name>
</gene>
<dbReference type="PRINTS" id="PR00174">
    <property type="entry name" value="LACYSMPORT"/>
</dbReference>
<feature type="transmembrane region" description="Helical" evidence="9">
    <location>
        <begin position="344"/>
        <end position="363"/>
    </location>
</feature>
<feature type="transmembrane region" description="Helical" evidence="9">
    <location>
        <begin position="47"/>
        <end position="65"/>
    </location>
</feature>
<feature type="transmembrane region" description="Helical" evidence="9">
    <location>
        <begin position="143"/>
        <end position="164"/>
    </location>
</feature>
<dbReference type="Proteomes" id="UP000823823">
    <property type="component" value="Unassembled WGS sequence"/>
</dbReference>
<keyword evidence="3" id="KW-1003">Cell membrane</keyword>
<dbReference type="GO" id="GO:0030395">
    <property type="term" value="F:lactose binding"/>
    <property type="evidence" value="ECO:0007669"/>
    <property type="project" value="TreeGrafter"/>
</dbReference>
<evidence type="ECO:0000256" key="1">
    <source>
        <dbReference type="ARBA" id="ARBA00004429"/>
    </source>
</evidence>
<feature type="transmembrane region" description="Helical" evidence="9">
    <location>
        <begin position="85"/>
        <end position="103"/>
    </location>
</feature>
<feature type="domain" description="Major facilitator superfamily (MFS) profile" evidence="10">
    <location>
        <begin position="46"/>
        <end position="457"/>
    </location>
</feature>